<dbReference type="RefSeq" id="WP_005193073.1">
    <property type="nucleotide sequence ID" value="NZ_CP045804.1"/>
</dbReference>
<dbReference type="AlphaFoldDB" id="A0A857LSK8"/>
<gene>
    <name evidence="1" type="ORF">GII30_19260</name>
</gene>
<protein>
    <submittedName>
        <fullName evidence="1">Uncharacterized protein</fullName>
    </submittedName>
</protein>
<proteinExistence type="predicted"/>
<organism evidence="1">
    <name type="scientific">Gordonia amarae</name>
    <dbReference type="NCBI Taxonomy" id="36821"/>
    <lineage>
        <taxon>Bacteria</taxon>
        <taxon>Bacillati</taxon>
        <taxon>Actinomycetota</taxon>
        <taxon>Actinomycetes</taxon>
        <taxon>Mycobacteriales</taxon>
        <taxon>Gordoniaceae</taxon>
        <taxon>Gordonia</taxon>
    </lineage>
</organism>
<accession>A0A857LSK8</accession>
<reference evidence="1" key="1">
    <citation type="journal article" date="2021" name="Nat. Microbiol.">
        <title>Cocultivation of an ultrasmall environmental parasitic bacterium with lytic ability against bacteria associated with wastewater foams.</title>
        <authorList>
            <person name="Batinovic S."/>
            <person name="Rose J.J.A."/>
            <person name="Ratcliffe J."/>
            <person name="Seviour R.J."/>
            <person name="Petrovski S."/>
        </authorList>
    </citation>
    <scope>NUCLEOTIDE SEQUENCE</scope>
    <source>
        <strain evidence="1">CON44</strain>
    </source>
</reference>
<evidence type="ECO:0000313" key="1">
    <source>
        <dbReference type="EMBL" id="QHN41019.1"/>
    </source>
</evidence>
<sequence>MTVEIAEATPRATISVGRPQLVVALRGDTTVDLPIVVRRPTLRDAQRTRNVLRAGQRDPAKFIVALEVEVAIAAHPASARASVSALESGPRGQAGTRPSGTETVRYIGSSHGLIGLIRDIYAAEVADAVILTPLDGSATEVRIREEIIPAFAS</sequence>
<name>A0A857LSK8_9ACTN</name>
<dbReference type="EMBL" id="CP045810">
    <property type="protein sequence ID" value="QHN41019.1"/>
    <property type="molecule type" value="Genomic_DNA"/>
</dbReference>